<evidence type="ECO:0000256" key="2">
    <source>
        <dbReference type="ARBA" id="ARBA00023125"/>
    </source>
</evidence>
<keyword evidence="6" id="KW-1185">Reference proteome</keyword>
<feature type="domain" description="Tyr recombinase" evidence="4">
    <location>
        <begin position="179"/>
        <end position="346"/>
    </location>
</feature>
<accession>A0A0A8K027</accession>
<evidence type="ECO:0000313" key="5">
    <source>
        <dbReference type="EMBL" id="BAQ16116.1"/>
    </source>
</evidence>
<evidence type="ECO:0000256" key="3">
    <source>
        <dbReference type="ARBA" id="ARBA00023172"/>
    </source>
</evidence>
<dbReference type="InterPro" id="IPR010998">
    <property type="entry name" value="Integrase_recombinase_N"/>
</dbReference>
<dbReference type="GO" id="GO:0015074">
    <property type="term" value="P:DNA integration"/>
    <property type="evidence" value="ECO:0007669"/>
    <property type="project" value="UniProtKB-KW"/>
</dbReference>
<reference evidence="5 6" key="1">
    <citation type="submission" date="2014-09" db="EMBL/GenBank/DDBJ databases">
        <title>Genome sequencing of Methyloceanibacter caenitepidi Gela4.</title>
        <authorList>
            <person name="Takeuchi M."/>
            <person name="Susumu S."/>
            <person name="Kamagata Y."/>
            <person name="Oshima K."/>
            <person name="Hattori M."/>
            <person name="Iwasaki W."/>
        </authorList>
    </citation>
    <scope>NUCLEOTIDE SEQUENCE [LARGE SCALE GENOMIC DNA]</scope>
    <source>
        <strain evidence="5 6">Gela4</strain>
    </source>
</reference>
<organism evidence="5 6">
    <name type="scientific">Methyloceanibacter caenitepidi</name>
    <dbReference type="NCBI Taxonomy" id="1384459"/>
    <lineage>
        <taxon>Bacteria</taxon>
        <taxon>Pseudomonadati</taxon>
        <taxon>Pseudomonadota</taxon>
        <taxon>Alphaproteobacteria</taxon>
        <taxon>Hyphomicrobiales</taxon>
        <taxon>Hyphomicrobiaceae</taxon>
        <taxon>Methyloceanibacter</taxon>
    </lineage>
</organism>
<dbReference type="Gene3D" id="1.10.443.10">
    <property type="entry name" value="Intergrase catalytic core"/>
    <property type="match status" value="1"/>
</dbReference>
<dbReference type="InterPro" id="IPR002104">
    <property type="entry name" value="Integrase_catalytic"/>
</dbReference>
<name>A0A0A8K027_9HYPH</name>
<dbReference type="InterPro" id="IPR050090">
    <property type="entry name" value="Tyrosine_recombinase_XerCD"/>
</dbReference>
<dbReference type="STRING" id="1384459.GL4_0653"/>
<dbReference type="SUPFAM" id="SSF56349">
    <property type="entry name" value="DNA breaking-rejoining enzymes"/>
    <property type="match status" value="1"/>
</dbReference>
<dbReference type="Proteomes" id="UP000031643">
    <property type="component" value="Chromosome"/>
</dbReference>
<sequence>MDTRDGRWVVKWWDRDTQQTRCLSLRTSDETEARERYAAFLVEGEAIFKPRGNDGITVSRTLDDYYTEHVCETDDAGKPNCADTERQAIAIRHLKNYFKDVLLSDVDIPMCRRYAAARREGSIGGDRFGHRRRGGNGTIRRELNVLVAAANHALRWKRTTQDKMPSIELPEAKTLGQDEEAPFYTKAELRRLIDAAEDELKWFIELAYWTGARRRSISELDRSQVSWERKRILLQKPDKKATKKRQPIVPILPEMERPLRALWDASEGRTRLFSNIDFYVRFKALCMAQGLADRAHPHLIRHSRATHLLQDGVSLYAVSRLLGDTMETIERVYGHHSHENLAEQIGGSNARADDHVAA</sequence>
<dbReference type="AlphaFoldDB" id="A0A0A8K027"/>
<evidence type="ECO:0000256" key="1">
    <source>
        <dbReference type="ARBA" id="ARBA00022908"/>
    </source>
</evidence>
<dbReference type="GO" id="GO:0003677">
    <property type="term" value="F:DNA binding"/>
    <property type="evidence" value="ECO:0007669"/>
    <property type="project" value="UniProtKB-KW"/>
</dbReference>
<dbReference type="PANTHER" id="PTHR30349:SF88">
    <property type="entry name" value="BLL1584 PROTEIN"/>
    <property type="match status" value="1"/>
</dbReference>
<dbReference type="HOGENOM" id="CLU_773410_0_0_5"/>
<keyword evidence="1" id="KW-0229">DNA integration</keyword>
<evidence type="ECO:0000313" key="6">
    <source>
        <dbReference type="Proteomes" id="UP000031643"/>
    </source>
</evidence>
<evidence type="ECO:0000259" key="4">
    <source>
        <dbReference type="PROSITE" id="PS51898"/>
    </source>
</evidence>
<dbReference type="InterPro" id="IPR011010">
    <property type="entry name" value="DNA_brk_join_enz"/>
</dbReference>
<dbReference type="GO" id="GO:0006310">
    <property type="term" value="P:DNA recombination"/>
    <property type="evidence" value="ECO:0007669"/>
    <property type="project" value="UniProtKB-KW"/>
</dbReference>
<dbReference type="PANTHER" id="PTHR30349">
    <property type="entry name" value="PHAGE INTEGRASE-RELATED"/>
    <property type="match status" value="1"/>
</dbReference>
<protein>
    <submittedName>
        <fullName evidence="5">Integrase</fullName>
    </submittedName>
</protein>
<dbReference type="KEGG" id="mcg:GL4_0653"/>
<dbReference type="InterPro" id="IPR013762">
    <property type="entry name" value="Integrase-like_cat_sf"/>
</dbReference>
<dbReference type="Gene3D" id="1.10.150.130">
    <property type="match status" value="1"/>
</dbReference>
<dbReference type="EMBL" id="AP014648">
    <property type="protein sequence ID" value="BAQ16116.1"/>
    <property type="molecule type" value="Genomic_DNA"/>
</dbReference>
<keyword evidence="2" id="KW-0238">DNA-binding</keyword>
<proteinExistence type="predicted"/>
<dbReference type="Pfam" id="PF00589">
    <property type="entry name" value="Phage_integrase"/>
    <property type="match status" value="1"/>
</dbReference>
<keyword evidence="3" id="KW-0233">DNA recombination</keyword>
<dbReference type="PROSITE" id="PS51898">
    <property type="entry name" value="TYR_RECOMBINASE"/>
    <property type="match status" value="1"/>
</dbReference>
<gene>
    <name evidence="5" type="ORF">GL4_0653</name>
</gene>